<dbReference type="PANTHER" id="PTHR18952:SF265">
    <property type="entry name" value="CARBONIC ANHYDRASE"/>
    <property type="match status" value="1"/>
</dbReference>
<protein>
    <recommendedName>
        <fullName evidence="2">carbonic anhydrase</fullName>
        <ecNumber evidence="2">4.2.1.1</ecNumber>
    </recommendedName>
</protein>
<sequence>MVLAFGVGAPLGVRAQLQQLQQQQQQLGVERAGGERRGVAGGALKPHGGRAGAGVTKGTTYAGGAIWKIKIKICLDAPHQSPIDLRTDIWQSWTVSKNDVTAKLQTPRLKFAANPTFQGKRTRPGGPFSFPQVASDAEPAIRMLLPNGFVYKFLQFHFHTSSSEHALRGEKGIAEVHFVFGLDKEASADRPVWAGDNAPSNAVVGVLYRESPNPCQWTETVLKSLPNPNAPEAGGQPLKAGSLKDFVPTFEKAAYFNYMGSLTTPPCSEGILWFVFSRTAQMTMDQMARLQAVQGGANWRPLQLSGKERGSRYYMPVTEL</sequence>
<evidence type="ECO:0000256" key="6">
    <source>
        <dbReference type="ARBA" id="ARBA00048348"/>
    </source>
</evidence>
<gene>
    <name evidence="9" type="ORF">FVE85_2574</name>
</gene>
<dbReference type="InterPro" id="IPR001148">
    <property type="entry name" value="CA_dom"/>
</dbReference>
<dbReference type="InterPro" id="IPR023561">
    <property type="entry name" value="Carbonic_anhydrase_a-class"/>
</dbReference>
<feature type="region of interest" description="Disordered" evidence="7">
    <location>
        <begin position="30"/>
        <end position="52"/>
    </location>
</feature>
<feature type="domain" description="Alpha-carbonic anhydrase" evidence="8">
    <location>
        <begin position="57"/>
        <end position="320"/>
    </location>
</feature>
<evidence type="ECO:0000313" key="10">
    <source>
        <dbReference type="Proteomes" id="UP000324585"/>
    </source>
</evidence>
<dbReference type="PANTHER" id="PTHR18952">
    <property type="entry name" value="CARBONIC ANHYDRASE"/>
    <property type="match status" value="1"/>
</dbReference>
<dbReference type="SUPFAM" id="SSF51069">
    <property type="entry name" value="Carbonic anhydrase"/>
    <property type="match status" value="1"/>
</dbReference>
<organism evidence="9 10">
    <name type="scientific">Porphyridium purpureum</name>
    <name type="common">Red alga</name>
    <name type="synonym">Porphyridium cruentum</name>
    <dbReference type="NCBI Taxonomy" id="35688"/>
    <lineage>
        <taxon>Eukaryota</taxon>
        <taxon>Rhodophyta</taxon>
        <taxon>Bangiophyceae</taxon>
        <taxon>Porphyridiales</taxon>
        <taxon>Porphyridiaceae</taxon>
        <taxon>Porphyridium</taxon>
    </lineage>
</organism>
<evidence type="ECO:0000256" key="4">
    <source>
        <dbReference type="ARBA" id="ARBA00022833"/>
    </source>
</evidence>
<dbReference type="SMART" id="SM01057">
    <property type="entry name" value="Carb_anhydrase"/>
    <property type="match status" value="1"/>
</dbReference>
<comment type="similarity">
    <text evidence="1">Belongs to the alpha-carbonic anhydrase family.</text>
</comment>
<dbReference type="CDD" id="cd00326">
    <property type="entry name" value="alpha_CA"/>
    <property type="match status" value="1"/>
</dbReference>
<keyword evidence="5" id="KW-0456">Lyase</keyword>
<dbReference type="PROSITE" id="PS51144">
    <property type="entry name" value="ALPHA_CA_2"/>
    <property type="match status" value="1"/>
</dbReference>
<name>A0A5J4YJJ5_PORPP</name>
<evidence type="ECO:0000256" key="3">
    <source>
        <dbReference type="ARBA" id="ARBA00022723"/>
    </source>
</evidence>
<evidence type="ECO:0000259" key="8">
    <source>
        <dbReference type="PROSITE" id="PS51144"/>
    </source>
</evidence>
<dbReference type="GO" id="GO:0004089">
    <property type="term" value="F:carbonate dehydratase activity"/>
    <property type="evidence" value="ECO:0007669"/>
    <property type="project" value="UniProtKB-EC"/>
</dbReference>
<dbReference type="Gene3D" id="3.10.200.10">
    <property type="entry name" value="Alpha carbonic anhydrase"/>
    <property type="match status" value="1"/>
</dbReference>
<comment type="catalytic activity">
    <reaction evidence="6">
        <text>hydrogencarbonate + H(+) = CO2 + H2O</text>
        <dbReference type="Rhea" id="RHEA:10748"/>
        <dbReference type="ChEBI" id="CHEBI:15377"/>
        <dbReference type="ChEBI" id="CHEBI:15378"/>
        <dbReference type="ChEBI" id="CHEBI:16526"/>
        <dbReference type="ChEBI" id="CHEBI:17544"/>
        <dbReference type="EC" id="4.2.1.1"/>
    </reaction>
</comment>
<dbReference type="EC" id="4.2.1.1" evidence="2"/>
<keyword evidence="10" id="KW-1185">Reference proteome</keyword>
<evidence type="ECO:0000256" key="7">
    <source>
        <dbReference type="SAM" id="MobiDB-lite"/>
    </source>
</evidence>
<keyword evidence="4" id="KW-0862">Zinc</keyword>
<dbReference type="GO" id="GO:0008270">
    <property type="term" value="F:zinc ion binding"/>
    <property type="evidence" value="ECO:0007669"/>
    <property type="project" value="InterPro"/>
</dbReference>
<comment type="caution">
    <text evidence="9">The sequence shown here is derived from an EMBL/GenBank/DDBJ whole genome shotgun (WGS) entry which is preliminary data.</text>
</comment>
<evidence type="ECO:0000256" key="1">
    <source>
        <dbReference type="ARBA" id="ARBA00010718"/>
    </source>
</evidence>
<dbReference type="AlphaFoldDB" id="A0A5J4YJJ5"/>
<dbReference type="Pfam" id="PF00194">
    <property type="entry name" value="Carb_anhydrase"/>
    <property type="match status" value="1"/>
</dbReference>
<keyword evidence="3" id="KW-0479">Metal-binding</keyword>
<evidence type="ECO:0000313" key="9">
    <source>
        <dbReference type="EMBL" id="KAA8491559.1"/>
    </source>
</evidence>
<dbReference type="OrthoDB" id="5068at2759"/>
<evidence type="ECO:0000256" key="5">
    <source>
        <dbReference type="ARBA" id="ARBA00023239"/>
    </source>
</evidence>
<reference evidence="10" key="1">
    <citation type="journal article" date="2019" name="Nat. Commun.">
        <title>Expansion of phycobilisome linker gene families in mesophilic red algae.</title>
        <authorList>
            <person name="Lee J."/>
            <person name="Kim D."/>
            <person name="Bhattacharya D."/>
            <person name="Yoon H.S."/>
        </authorList>
    </citation>
    <scope>NUCLEOTIDE SEQUENCE [LARGE SCALE GENOMIC DNA]</scope>
    <source>
        <strain evidence="10">CCMP 1328</strain>
    </source>
</reference>
<dbReference type="InterPro" id="IPR036398">
    <property type="entry name" value="CA_dom_sf"/>
</dbReference>
<dbReference type="EMBL" id="VRMN01000013">
    <property type="protein sequence ID" value="KAA8491559.1"/>
    <property type="molecule type" value="Genomic_DNA"/>
</dbReference>
<dbReference type="Proteomes" id="UP000324585">
    <property type="component" value="Unassembled WGS sequence"/>
</dbReference>
<proteinExistence type="inferred from homology"/>
<evidence type="ECO:0000256" key="2">
    <source>
        <dbReference type="ARBA" id="ARBA00012925"/>
    </source>
</evidence>
<accession>A0A5J4YJJ5</accession>